<evidence type="ECO:0000256" key="2">
    <source>
        <dbReference type="SAM" id="Coils"/>
    </source>
</evidence>
<sequence length="840" mass="94454">MLLPPEVFFLFRRDSKNVRVWKRQSISIIKRIAPIKVVVWSVPSIFRKDLEILNDDDLCILFALFQSFQPNHYTMDSMEIAITHYEALKKFLAKHLARDDPQVYTTYKQANGSRTNAREKLTRLTKQQFQELSTDVYDELTRRLMDINEVPFLPVKDEFHPKRNQARQKLATLPPSRFKDLASDVYYELERRYPELKDMIFPTTNNSSPKQNPQQTKVSSDEVKSQASKANNIVPEISTLKQETISGFHIQKPNSRPETPNVNNNSDIPDGMPPEYGSPRSPRSRTQSSAASSVSDFGRRYANGMSVSSVSSVSSKNTQNRDTVNSQKSNKADTVNFASIDSLMADLGDMIDYKKPNGSANSSPKIPQGSSFGQSASYAEVEKVKTEYELQVATLQKRIKELEIDLSTKNTTSVSSGNDSAKIIELQRKLDEQKQINKKQTSKMSELEREFDKLTEDHHQQQEVANDVQKEATGLLEEIKELSKRNDELYADKEKDAIKIKDLTIELNEWKNKYDKTRTELRNLKATSSFFKEAPKVDILANNSLAPTSGGAIDESKIINYQVAIDDLLRAGRSDAPTNVLLAMKSIVIVSKSITEEVESYEQSKGASMKPEDKSSVYSCKSKLSSTLTNLMTAAKNHATGYGVSPVSLLDAAASHLTAALVDLVKLVKLRREGKPSAGFNVPTEPMPINNNGLQDEINSVDNGSDAMSIDQLKGYLEDQTEEIVQAIHSLLKTIRSEYCEGSDLTNNIDMITNIVVKVIQECQDSFKSPAVELYKERSNVILKELDENVNKLEEMKDLITRDSRDFLSNKVSKQRLASASFEIAKFTKELVGLVRNDGE</sequence>
<feature type="region of interest" description="Disordered" evidence="3">
    <location>
        <begin position="307"/>
        <end position="330"/>
    </location>
</feature>
<dbReference type="Proteomes" id="UP001153678">
    <property type="component" value="Unassembled WGS sequence"/>
</dbReference>
<feature type="compositionally biased region" description="Polar residues" evidence="3">
    <location>
        <begin position="316"/>
        <end position="330"/>
    </location>
</feature>
<feature type="compositionally biased region" description="Polar residues" evidence="3">
    <location>
        <begin position="252"/>
        <end position="267"/>
    </location>
</feature>
<feature type="region of interest" description="Disordered" evidence="3">
    <location>
        <begin position="200"/>
        <end position="294"/>
    </location>
</feature>
<gene>
    <name evidence="5" type="ORF">FWILDA_LOCUS1353</name>
</gene>
<evidence type="ECO:0000313" key="5">
    <source>
        <dbReference type="EMBL" id="CAI2164014.1"/>
    </source>
</evidence>
<dbReference type="GO" id="GO:0005078">
    <property type="term" value="F:MAP-kinase scaffold activity"/>
    <property type="evidence" value="ECO:0007669"/>
    <property type="project" value="TreeGrafter"/>
</dbReference>
<feature type="domain" description="GIT Spa2 homology (SHD)" evidence="4">
    <location>
        <begin position="117"/>
        <end position="147"/>
    </location>
</feature>
<dbReference type="Pfam" id="PF08518">
    <property type="entry name" value="GIT_SHD"/>
    <property type="match status" value="2"/>
</dbReference>
<evidence type="ECO:0000256" key="1">
    <source>
        <dbReference type="ARBA" id="ARBA00022737"/>
    </source>
</evidence>
<keyword evidence="1" id="KW-0677">Repeat</keyword>
<dbReference type="InterPro" id="IPR056439">
    <property type="entry name" value="VBS_C3G9"/>
</dbReference>
<feature type="coiled-coil region" evidence="2">
    <location>
        <begin position="378"/>
        <end position="527"/>
    </location>
</feature>
<dbReference type="AlphaFoldDB" id="A0A9W4WID0"/>
<feature type="coiled-coil region" evidence="2">
    <location>
        <begin position="776"/>
        <end position="803"/>
    </location>
</feature>
<dbReference type="Pfam" id="PF23742">
    <property type="entry name" value="VBS_C3G9"/>
    <property type="match status" value="1"/>
</dbReference>
<dbReference type="InterPro" id="IPR039892">
    <property type="entry name" value="Spa2/Sph1"/>
</dbReference>
<reference evidence="5" key="1">
    <citation type="submission" date="2022-08" db="EMBL/GenBank/DDBJ databases">
        <authorList>
            <person name="Kallberg Y."/>
            <person name="Tangrot J."/>
            <person name="Rosling A."/>
        </authorList>
    </citation>
    <scope>NUCLEOTIDE SEQUENCE</scope>
    <source>
        <strain evidence="5">Wild A</strain>
    </source>
</reference>
<protein>
    <submittedName>
        <fullName evidence="5">4352_t:CDS:1</fullName>
    </submittedName>
</protein>
<keyword evidence="2" id="KW-0175">Coiled coil</keyword>
<dbReference type="PANTHER" id="PTHR21601">
    <property type="entry name" value="SPA2 PROTEIN"/>
    <property type="match status" value="1"/>
</dbReference>
<feature type="compositionally biased region" description="Low complexity" evidence="3">
    <location>
        <begin position="278"/>
        <end position="294"/>
    </location>
</feature>
<dbReference type="OrthoDB" id="5588096at2759"/>
<dbReference type="Gene3D" id="1.20.120.330">
    <property type="entry name" value="Nucleotidyltransferases domain 2"/>
    <property type="match status" value="1"/>
</dbReference>
<dbReference type="Pfam" id="PF12205">
    <property type="entry name" value="GIT1_C"/>
    <property type="match status" value="1"/>
</dbReference>
<evidence type="ECO:0000259" key="4">
    <source>
        <dbReference type="SMART" id="SM00555"/>
    </source>
</evidence>
<dbReference type="PANTHER" id="PTHR21601:SF0">
    <property type="entry name" value="PROTEIN SPA2-RELATED"/>
    <property type="match status" value="1"/>
</dbReference>
<name>A0A9W4WID0_9GLOM</name>
<dbReference type="InterPro" id="IPR022018">
    <property type="entry name" value="GIT1_C"/>
</dbReference>
<comment type="caution">
    <text evidence="5">The sequence shown here is derived from an EMBL/GenBank/DDBJ whole genome shotgun (WGS) entry which is preliminary data.</text>
</comment>
<dbReference type="InterPro" id="IPR013724">
    <property type="entry name" value="GIT_SHD"/>
</dbReference>
<keyword evidence="6" id="KW-1185">Reference proteome</keyword>
<feature type="compositionally biased region" description="Polar residues" evidence="3">
    <location>
        <begin position="202"/>
        <end position="218"/>
    </location>
</feature>
<evidence type="ECO:0000313" key="6">
    <source>
        <dbReference type="Proteomes" id="UP001153678"/>
    </source>
</evidence>
<accession>A0A9W4WID0</accession>
<evidence type="ECO:0000256" key="3">
    <source>
        <dbReference type="SAM" id="MobiDB-lite"/>
    </source>
</evidence>
<proteinExistence type="predicted"/>
<dbReference type="SMART" id="SM00555">
    <property type="entry name" value="GIT"/>
    <property type="match status" value="2"/>
</dbReference>
<feature type="domain" description="GIT Spa2 homology (SHD)" evidence="4">
    <location>
        <begin position="166"/>
        <end position="196"/>
    </location>
</feature>
<dbReference type="EMBL" id="CAMKVN010000127">
    <property type="protein sequence ID" value="CAI2164014.1"/>
    <property type="molecule type" value="Genomic_DNA"/>
</dbReference>
<organism evidence="5 6">
    <name type="scientific">Funneliformis geosporum</name>
    <dbReference type="NCBI Taxonomy" id="1117311"/>
    <lineage>
        <taxon>Eukaryota</taxon>
        <taxon>Fungi</taxon>
        <taxon>Fungi incertae sedis</taxon>
        <taxon>Mucoromycota</taxon>
        <taxon>Glomeromycotina</taxon>
        <taxon>Glomeromycetes</taxon>
        <taxon>Glomerales</taxon>
        <taxon>Glomeraceae</taxon>
        <taxon>Funneliformis</taxon>
    </lineage>
</organism>